<dbReference type="AlphaFoldDB" id="A0A804UIS4"/>
<reference evidence="1" key="3">
    <citation type="submission" date="2021-05" db="UniProtKB">
        <authorList>
            <consortium name="EnsemblPlants"/>
        </authorList>
    </citation>
    <scope>IDENTIFICATION</scope>
    <source>
        <strain evidence="1">cv. B73</strain>
    </source>
</reference>
<proteinExistence type="predicted"/>
<keyword evidence="2" id="KW-1185">Reference proteome</keyword>
<dbReference type="InParanoid" id="A0A804UIS4"/>
<sequence length="99" mass="10452">MSAAAWPGIKKQTNRAVPVIGEAQQDTLYSFSLCTAQHSTVPGRAGIGSPIHPCGMSPWLSTVSVGHQLPVGLPSPTIERALSQACLLRRLHQGSIPVE</sequence>
<organism evidence="1 2">
    <name type="scientific">Zea mays</name>
    <name type="common">Maize</name>
    <dbReference type="NCBI Taxonomy" id="4577"/>
    <lineage>
        <taxon>Eukaryota</taxon>
        <taxon>Viridiplantae</taxon>
        <taxon>Streptophyta</taxon>
        <taxon>Embryophyta</taxon>
        <taxon>Tracheophyta</taxon>
        <taxon>Spermatophyta</taxon>
        <taxon>Magnoliopsida</taxon>
        <taxon>Liliopsida</taxon>
        <taxon>Poales</taxon>
        <taxon>Poaceae</taxon>
        <taxon>PACMAD clade</taxon>
        <taxon>Panicoideae</taxon>
        <taxon>Andropogonodae</taxon>
        <taxon>Andropogoneae</taxon>
        <taxon>Tripsacinae</taxon>
        <taxon>Zea</taxon>
    </lineage>
</organism>
<reference evidence="2" key="1">
    <citation type="journal article" date="2009" name="Science">
        <title>The B73 maize genome: complexity, diversity, and dynamics.</title>
        <authorList>
            <person name="Schnable P.S."/>
            <person name="Ware D."/>
            <person name="Fulton R.S."/>
            <person name="Stein J.C."/>
            <person name="Wei F."/>
            <person name="Pasternak S."/>
            <person name="Liang C."/>
            <person name="Zhang J."/>
            <person name="Fulton L."/>
            <person name="Graves T.A."/>
            <person name="Minx P."/>
            <person name="Reily A.D."/>
            <person name="Courtney L."/>
            <person name="Kruchowski S.S."/>
            <person name="Tomlinson C."/>
            <person name="Strong C."/>
            <person name="Delehaunty K."/>
            <person name="Fronick C."/>
            <person name="Courtney B."/>
            <person name="Rock S.M."/>
            <person name="Belter E."/>
            <person name="Du F."/>
            <person name="Kim K."/>
            <person name="Abbott R.M."/>
            <person name="Cotton M."/>
            <person name="Levy A."/>
            <person name="Marchetto P."/>
            <person name="Ochoa K."/>
            <person name="Jackson S.M."/>
            <person name="Gillam B."/>
            <person name="Chen W."/>
            <person name="Yan L."/>
            <person name="Higginbotham J."/>
            <person name="Cardenas M."/>
            <person name="Waligorski J."/>
            <person name="Applebaum E."/>
            <person name="Phelps L."/>
            <person name="Falcone J."/>
            <person name="Kanchi K."/>
            <person name="Thane T."/>
            <person name="Scimone A."/>
            <person name="Thane N."/>
            <person name="Henke J."/>
            <person name="Wang T."/>
            <person name="Ruppert J."/>
            <person name="Shah N."/>
            <person name="Rotter K."/>
            <person name="Hodges J."/>
            <person name="Ingenthron E."/>
            <person name="Cordes M."/>
            <person name="Kohlberg S."/>
            <person name="Sgro J."/>
            <person name="Delgado B."/>
            <person name="Mead K."/>
            <person name="Chinwalla A."/>
            <person name="Leonard S."/>
            <person name="Crouse K."/>
            <person name="Collura K."/>
            <person name="Kudrna D."/>
            <person name="Currie J."/>
            <person name="He R."/>
            <person name="Angelova A."/>
            <person name="Rajasekar S."/>
            <person name="Mueller T."/>
            <person name="Lomeli R."/>
            <person name="Scara G."/>
            <person name="Ko A."/>
            <person name="Delaney K."/>
            <person name="Wissotski M."/>
            <person name="Lopez G."/>
            <person name="Campos D."/>
            <person name="Braidotti M."/>
            <person name="Ashley E."/>
            <person name="Golser W."/>
            <person name="Kim H."/>
            <person name="Lee S."/>
            <person name="Lin J."/>
            <person name="Dujmic Z."/>
            <person name="Kim W."/>
            <person name="Talag J."/>
            <person name="Zuccolo A."/>
            <person name="Fan C."/>
            <person name="Sebastian A."/>
            <person name="Kramer M."/>
            <person name="Spiegel L."/>
            <person name="Nascimento L."/>
            <person name="Zutavern T."/>
            <person name="Miller B."/>
            <person name="Ambroise C."/>
            <person name="Muller S."/>
            <person name="Spooner W."/>
            <person name="Narechania A."/>
            <person name="Ren L."/>
            <person name="Wei S."/>
            <person name="Kumari S."/>
            <person name="Faga B."/>
            <person name="Levy M.J."/>
            <person name="McMahan L."/>
            <person name="Van Buren P."/>
            <person name="Vaughn M.W."/>
            <person name="Ying K."/>
            <person name="Yeh C.-T."/>
            <person name="Emrich S.J."/>
            <person name="Jia Y."/>
            <person name="Kalyanaraman A."/>
            <person name="Hsia A.-P."/>
            <person name="Barbazuk W.B."/>
            <person name="Baucom R.S."/>
            <person name="Brutnell T.P."/>
            <person name="Carpita N.C."/>
            <person name="Chaparro C."/>
            <person name="Chia J.-M."/>
            <person name="Deragon J.-M."/>
            <person name="Estill J.C."/>
            <person name="Fu Y."/>
            <person name="Jeddeloh J.A."/>
            <person name="Han Y."/>
            <person name="Lee H."/>
            <person name="Li P."/>
            <person name="Lisch D.R."/>
            <person name="Liu S."/>
            <person name="Liu Z."/>
            <person name="Nagel D.H."/>
            <person name="McCann M.C."/>
            <person name="SanMiguel P."/>
            <person name="Myers A.M."/>
            <person name="Nettleton D."/>
            <person name="Nguyen J."/>
            <person name="Penning B.W."/>
            <person name="Ponnala L."/>
            <person name="Schneider K.L."/>
            <person name="Schwartz D.C."/>
            <person name="Sharma A."/>
            <person name="Soderlund C."/>
            <person name="Springer N.M."/>
            <person name="Sun Q."/>
            <person name="Wang H."/>
            <person name="Waterman M."/>
            <person name="Westerman R."/>
            <person name="Wolfgruber T.K."/>
            <person name="Yang L."/>
            <person name="Yu Y."/>
            <person name="Zhang L."/>
            <person name="Zhou S."/>
            <person name="Zhu Q."/>
            <person name="Bennetzen J.L."/>
            <person name="Dawe R.K."/>
            <person name="Jiang J."/>
            <person name="Jiang N."/>
            <person name="Presting G.G."/>
            <person name="Wessler S.R."/>
            <person name="Aluru S."/>
            <person name="Martienssen R.A."/>
            <person name="Clifton S.W."/>
            <person name="McCombie W.R."/>
            <person name="Wing R.A."/>
            <person name="Wilson R.K."/>
        </authorList>
    </citation>
    <scope>NUCLEOTIDE SEQUENCE [LARGE SCALE GENOMIC DNA]</scope>
    <source>
        <strain evidence="2">cv. B73</strain>
    </source>
</reference>
<name>A0A804UIS4_MAIZE</name>
<dbReference type="EnsemblPlants" id="Zm00001eb379180_T001">
    <property type="protein sequence ID" value="Zm00001eb379180_P001"/>
    <property type="gene ID" value="Zm00001eb379180"/>
</dbReference>
<reference evidence="1" key="2">
    <citation type="submission" date="2019-07" db="EMBL/GenBank/DDBJ databases">
        <authorList>
            <person name="Seetharam A."/>
            <person name="Woodhouse M."/>
            <person name="Cannon E."/>
        </authorList>
    </citation>
    <scope>NUCLEOTIDE SEQUENCE [LARGE SCALE GENOMIC DNA]</scope>
    <source>
        <strain evidence="1">cv. B73</strain>
    </source>
</reference>
<protein>
    <submittedName>
        <fullName evidence="1">Uncharacterized protein</fullName>
    </submittedName>
</protein>
<evidence type="ECO:0000313" key="2">
    <source>
        <dbReference type="Proteomes" id="UP000007305"/>
    </source>
</evidence>
<dbReference type="Gramene" id="Zm00001eb379180_T001">
    <property type="protein sequence ID" value="Zm00001eb379180_P001"/>
    <property type="gene ID" value="Zm00001eb379180"/>
</dbReference>
<accession>A0A804UIS4</accession>
<evidence type="ECO:0000313" key="1">
    <source>
        <dbReference type="EnsemblPlants" id="Zm00001eb379180_P001"/>
    </source>
</evidence>
<dbReference type="Proteomes" id="UP000007305">
    <property type="component" value="Chromosome 9"/>
</dbReference>